<dbReference type="AlphaFoldDB" id="A0A0F9HM76"/>
<evidence type="ECO:0000313" key="3">
    <source>
        <dbReference type="EMBL" id="KKM16277.1"/>
    </source>
</evidence>
<keyword evidence="2" id="KW-0472">Membrane</keyword>
<name>A0A0F9HM76_9ZZZZ</name>
<keyword evidence="2" id="KW-1133">Transmembrane helix</keyword>
<dbReference type="Gene3D" id="1.20.5.1160">
    <property type="entry name" value="Vasodilator-stimulated phosphoprotein"/>
    <property type="match status" value="1"/>
</dbReference>
<sequence length="160" mass="18295">MTEKILTQPIDTLKKTAPQFTPFWSTLQIVLVVVALCLTVLKAIQMLSKEKNNSRSNGNSSNNNTESQIRRNSDIIKEIADVAGNVKLLDERIGNNWHQVEDFKKQYEKDQEELKRQNREDLAAIKDDYHNLQTLNGDLQKKIESLNLAVTTFINQRGPS</sequence>
<comment type="caution">
    <text evidence="3">The sequence shown here is derived from an EMBL/GenBank/DDBJ whole genome shotgun (WGS) entry which is preliminary data.</text>
</comment>
<feature type="region of interest" description="Disordered" evidence="1">
    <location>
        <begin position="50"/>
        <end position="69"/>
    </location>
</feature>
<dbReference type="EMBL" id="LAZR01014709">
    <property type="protein sequence ID" value="KKM16277.1"/>
    <property type="molecule type" value="Genomic_DNA"/>
</dbReference>
<evidence type="ECO:0000256" key="1">
    <source>
        <dbReference type="SAM" id="MobiDB-lite"/>
    </source>
</evidence>
<reference evidence="3" key="1">
    <citation type="journal article" date="2015" name="Nature">
        <title>Complex archaea that bridge the gap between prokaryotes and eukaryotes.</title>
        <authorList>
            <person name="Spang A."/>
            <person name="Saw J.H."/>
            <person name="Jorgensen S.L."/>
            <person name="Zaremba-Niedzwiedzka K."/>
            <person name="Martijn J."/>
            <person name="Lind A.E."/>
            <person name="van Eijk R."/>
            <person name="Schleper C."/>
            <person name="Guy L."/>
            <person name="Ettema T.J."/>
        </authorList>
    </citation>
    <scope>NUCLEOTIDE SEQUENCE</scope>
</reference>
<keyword evidence="2" id="KW-0812">Transmembrane</keyword>
<proteinExistence type="predicted"/>
<gene>
    <name evidence="3" type="ORF">LCGC14_1687450</name>
</gene>
<feature type="transmembrane region" description="Helical" evidence="2">
    <location>
        <begin position="23"/>
        <end position="44"/>
    </location>
</feature>
<accession>A0A0F9HM76</accession>
<feature type="compositionally biased region" description="Low complexity" evidence="1">
    <location>
        <begin position="54"/>
        <end position="64"/>
    </location>
</feature>
<organism evidence="3">
    <name type="scientific">marine sediment metagenome</name>
    <dbReference type="NCBI Taxonomy" id="412755"/>
    <lineage>
        <taxon>unclassified sequences</taxon>
        <taxon>metagenomes</taxon>
        <taxon>ecological metagenomes</taxon>
    </lineage>
</organism>
<evidence type="ECO:0000256" key="2">
    <source>
        <dbReference type="SAM" id="Phobius"/>
    </source>
</evidence>
<protein>
    <submittedName>
        <fullName evidence="3">Uncharacterized protein</fullName>
    </submittedName>
</protein>